<reference evidence="2 3" key="1">
    <citation type="journal article" date="2024" name="J Genomics">
        <title>Draft genome sequencing and assembly of Favolaschia claudopus CIRM-BRFM 2984 isolated from oak limbs.</title>
        <authorList>
            <person name="Navarro D."/>
            <person name="Drula E."/>
            <person name="Chaduli D."/>
            <person name="Cazenave R."/>
            <person name="Ahrendt S."/>
            <person name="Wang J."/>
            <person name="Lipzen A."/>
            <person name="Daum C."/>
            <person name="Barry K."/>
            <person name="Grigoriev I.V."/>
            <person name="Favel A."/>
            <person name="Rosso M.N."/>
            <person name="Martin F."/>
        </authorList>
    </citation>
    <scope>NUCLEOTIDE SEQUENCE [LARGE SCALE GENOMIC DNA]</scope>
    <source>
        <strain evidence="2 3">CIRM-BRFM 2984</strain>
    </source>
</reference>
<feature type="compositionally biased region" description="Basic residues" evidence="1">
    <location>
        <begin position="40"/>
        <end position="50"/>
    </location>
</feature>
<name>A0AAV9ZGD3_9AGAR</name>
<feature type="compositionally biased region" description="Pro residues" evidence="1">
    <location>
        <begin position="240"/>
        <end position="250"/>
    </location>
</feature>
<feature type="compositionally biased region" description="Low complexity" evidence="1">
    <location>
        <begin position="251"/>
        <end position="262"/>
    </location>
</feature>
<dbReference type="EMBL" id="JAWWNJ010000150">
    <property type="protein sequence ID" value="KAK6981393.1"/>
    <property type="molecule type" value="Genomic_DNA"/>
</dbReference>
<feature type="region of interest" description="Disordered" evidence="1">
    <location>
        <begin position="1"/>
        <end position="51"/>
    </location>
</feature>
<feature type="region of interest" description="Disordered" evidence="1">
    <location>
        <begin position="78"/>
        <end position="103"/>
    </location>
</feature>
<evidence type="ECO:0000313" key="2">
    <source>
        <dbReference type="EMBL" id="KAK6981393.1"/>
    </source>
</evidence>
<comment type="caution">
    <text evidence="2">The sequence shown here is derived from an EMBL/GenBank/DDBJ whole genome shotgun (WGS) entry which is preliminary data.</text>
</comment>
<sequence length="281" mass="31416">MPSSADKENPPRAHRKRTLTSKLRHTREAQRAAQLDLTARKHRKARRQVLRARQAEDALIVERPNDSDEVRQLRASLARARGERDAAEAATGAQEPTRTLPAIPRPERMSDLTIGGLRRRLGMDGSSAIGSGMTFGKQRQVRRFMDAGLLQLDRNWKGQDSRQLLKIYDAIEDVFPPLKRCTNHWAAEFLVHDSFSAQKTYESCKEKEGTYRFRTRRNRRERASSDDDDDSGSQGSRGPLAPPSTSPSPEPSGSGSGSPQQTEEGHVNDRLPSLTPAPESE</sequence>
<keyword evidence="3" id="KW-1185">Reference proteome</keyword>
<gene>
    <name evidence="2" type="ORF">R3P38DRAFT_3234148</name>
</gene>
<dbReference type="AlphaFoldDB" id="A0AAV9ZGD3"/>
<evidence type="ECO:0000256" key="1">
    <source>
        <dbReference type="SAM" id="MobiDB-lite"/>
    </source>
</evidence>
<evidence type="ECO:0000313" key="3">
    <source>
        <dbReference type="Proteomes" id="UP001362999"/>
    </source>
</evidence>
<feature type="compositionally biased region" description="Basic residues" evidence="1">
    <location>
        <begin position="12"/>
        <end position="25"/>
    </location>
</feature>
<organism evidence="2 3">
    <name type="scientific">Favolaschia claudopus</name>
    <dbReference type="NCBI Taxonomy" id="2862362"/>
    <lineage>
        <taxon>Eukaryota</taxon>
        <taxon>Fungi</taxon>
        <taxon>Dikarya</taxon>
        <taxon>Basidiomycota</taxon>
        <taxon>Agaricomycotina</taxon>
        <taxon>Agaricomycetes</taxon>
        <taxon>Agaricomycetidae</taxon>
        <taxon>Agaricales</taxon>
        <taxon>Marasmiineae</taxon>
        <taxon>Mycenaceae</taxon>
        <taxon>Favolaschia</taxon>
    </lineage>
</organism>
<feature type="region of interest" description="Disordered" evidence="1">
    <location>
        <begin position="207"/>
        <end position="281"/>
    </location>
</feature>
<dbReference type="Proteomes" id="UP001362999">
    <property type="component" value="Unassembled WGS sequence"/>
</dbReference>
<protein>
    <submittedName>
        <fullName evidence="2">Uncharacterized protein</fullName>
    </submittedName>
</protein>
<accession>A0AAV9ZGD3</accession>
<feature type="compositionally biased region" description="Basic and acidic residues" evidence="1">
    <location>
        <begin position="1"/>
        <end position="11"/>
    </location>
</feature>
<proteinExistence type="predicted"/>